<dbReference type="SMR" id="O17939"/>
<dbReference type="SUPFAM" id="SSF50978">
    <property type="entry name" value="WD40 repeat-like"/>
    <property type="match status" value="2"/>
</dbReference>
<dbReference type="OMA" id="GSIDTCV"/>
<feature type="repeat" description="WD" evidence="4">
    <location>
        <begin position="186"/>
        <end position="218"/>
    </location>
</feature>
<dbReference type="FunFam" id="2.130.10.10:FF:000102">
    <property type="entry name" value="Actin-interacting protein 1"/>
    <property type="match status" value="1"/>
</dbReference>
<feature type="repeat" description="WD" evidence="4">
    <location>
        <begin position="521"/>
        <end position="555"/>
    </location>
</feature>
<feature type="repeat" description="WD" evidence="4">
    <location>
        <begin position="318"/>
        <end position="359"/>
    </location>
</feature>
<dbReference type="InParanoid" id="O17939"/>
<dbReference type="InterPro" id="IPR015943">
    <property type="entry name" value="WD40/YVTN_repeat-like_dom_sf"/>
</dbReference>
<dbReference type="Pfam" id="PF00400">
    <property type="entry name" value="WD40"/>
    <property type="match status" value="7"/>
</dbReference>
<feature type="repeat" description="WD" evidence="4">
    <location>
        <begin position="233"/>
        <end position="274"/>
    </location>
</feature>
<evidence type="ECO:0000256" key="2">
    <source>
        <dbReference type="ARBA" id="ARBA00022737"/>
    </source>
</evidence>
<dbReference type="Gene3D" id="2.130.10.10">
    <property type="entry name" value="YVTN repeat-like/Quinoprotein amine dehydrogenase"/>
    <property type="match status" value="2"/>
</dbReference>
<dbReference type="AGR" id="WB:WBGene00010685"/>
<dbReference type="GO" id="GO:0030864">
    <property type="term" value="C:cortical actin cytoskeleton"/>
    <property type="evidence" value="ECO:0000318"/>
    <property type="project" value="GO_Central"/>
</dbReference>
<dbReference type="KEGG" id="cel:CELE_K08F9.2"/>
<evidence type="ECO:0007829" key="8">
    <source>
        <dbReference type="PeptideAtlas" id="O17939"/>
    </source>
</evidence>
<dbReference type="GO" id="GO:0030042">
    <property type="term" value="P:actin filament depolymerization"/>
    <property type="evidence" value="ECO:0000318"/>
    <property type="project" value="GO_Central"/>
</dbReference>
<evidence type="ECO:0000256" key="4">
    <source>
        <dbReference type="PROSITE-ProRule" id="PRU00221"/>
    </source>
</evidence>
<organism evidence="5 6">
    <name type="scientific">Caenorhabditis elegans</name>
    <dbReference type="NCBI Taxonomy" id="6239"/>
    <lineage>
        <taxon>Eukaryota</taxon>
        <taxon>Metazoa</taxon>
        <taxon>Ecdysozoa</taxon>
        <taxon>Nematoda</taxon>
        <taxon>Chromadorea</taxon>
        <taxon>Rhabditida</taxon>
        <taxon>Rhabditina</taxon>
        <taxon>Rhabditomorpha</taxon>
        <taxon>Rhabditoidea</taxon>
        <taxon>Rhabditidae</taxon>
        <taxon>Peloderinae</taxon>
        <taxon>Caenorhabditis</taxon>
    </lineage>
</organism>
<evidence type="ECO:0000313" key="7">
    <source>
        <dbReference type="WormBase" id="K08F9.2"/>
    </source>
</evidence>
<dbReference type="InterPro" id="IPR019775">
    <property type="entry name" value="WD40_repeat_CS"/>
</dbReference>
<evidence type="ECO:0000256" key="1">
    <source>
        <dbReference type="ARBA" id="ARBA00022574"/>
    </source>
</evidence>
<dbReference type="Proteomes" id="UP000001940">
    <property type="component" value="Chromosome V"/>
</dbReference>
<comment type="similarity">
    <text evidence="3">Belongs to the WD repeat AIP1 family.</text>
</comment>
<dbReference type="CDD" id="cd00200">
    <property type="entry name" value="WD40"/>
    <property type="match status" value="1"/>
</dbReference>
<dbReference type="PROSITE" id="PS00678">
    <property type="entry name" value="WD_REPEATS_1"/>
    <property type="match status" value="3"/>
</dbReference>
<dbReference type="AlphaFoldDB" id="O17939"/>
<dbReference type="PRINTS" id="PR00320">
    <property type="entry name" value="GPROTEINBRPT"/>
</dbReference>
<evidence type="ECO:0000256" key="3">
    <source>
        <dbReference type="ARBA" id="ARBA00038366"/>
    </source>
</evidence>
<dbReference type="GO" id="GO:0032880">
    <property type="term" value="P:regulation of protein localization"/>
    <property type="evidence" value="ECO:0000316"/>
    <property type="project" value="WormBase"/>
</dbReference>
<accession>O17939</accession>
<keyword evidence="8" id="KW-1267">Proteomics identification</keyword>
<keyword evidence="2" id="KW-0677">Repeat</keyword>
<dbReference type="OrthoDB" id="2306at2759"/>
<gene>
    <name evidence="5 7" type="primary">aipl-1</name>
    <name evidence="5" type="ORF">CELE_K08F9.2</name>
    <name evidence="7" type="ORF">K08F9.2</name>
</gene>
<dbReference type="STRING" id="6239.K08F9.2.2"/>
<dbReference type="SMART" id="SM00320">
    <property type="entry name" value="WD40"/>
    <property type="match status" value="11"/>
</dbReference>
<dbReference type="PeptideAtlas" id="O17939"/>
<evidence type="ECO:0000313" key="6">
    <source>
        <dbReference type="Proteomes" id="UP000001940"/>
    </source>
</evidence>
<feature type="repeat" description="WD" evidence="4">
    <location>
        <begin position="55"/>
        <end position="96"/>
    </location>
</feature>
<name>O17939_CAEEL</name>
<dbReference type="PhylomeDB" id="O17939"/>
<dbReference type="PROSITE" id="PS50294">
    <property type="entry name" value="WD_REPEATS_REGION"/>
    <property type="match status" value="3"/>
</dbReference>
<dbReference type="PIR" id="T23497">
    <property type="entry name" value="T23497"/>
</dbReference>
<feature type="repeat" description="WD" evidence="4">
    <location>
        <begin position="580"/>
        <end position="600"/>
    </location>
</feature>
<dbReference type="PROSITE" id="PS50082">
    <property type="entry name" value="WD_REPEATS_2"/>
    <property type="match status" value="6"/>
</dbReference>
<dbReference type="UCSC" id="K08F9.2.1">
    <property type="organism name" value="c. elegans"/>
</dbReference>
<dbReference type="eggNOG" id="KOG0318">
    <property type="taxonomic scope" value="Eukaryota"/>
</dbReference>
<dbReference type="GO" id="GO:0045214">
    <property type="term" value="P:sarcomere organization"/>
    <property type="evidence" value="ECO:0000318"/>
    <property type="project" value="GO_Central"/>
</dbReference>
<dbReference type="InterPro" id="IPR036322">
    <property type="entry name" value="WD40_repeat_dom_sf"/>
</dbReference>
<dbReference type="Reactome" id="R-CEL-114608">
    <property type="pathway name" value="Platelet degranulation"/>
</dbReference>
<sequence length="600" mass="64887">MSEFSQTAVFPSLPRAARGVPVILGSSPAGDKILYCNGNSVFTIPIDSLNSADIYTEHAHQTTVAKISPTGFYCASGDTQGNIRIWDTTQSTHILKHTIPVFSGPVKDIAWDSESKRIAAVGEGKERFGHVFLLDTTTSNGSLTGQSRTMNSVDFKPTRPFRIISGSDDNTVAIFEGPPFKFKHTFDHHKKFVQSTRYNNDGSLFASTGSDGTVVLYNGVDGEKVGVLEDAKGVAHTGSIFALAWSPDQSRIATASADKSVKIWDVSARKLERTIVMGSKIEDQQLGIVWTKSALITVSVSGFLNFLNPDDGSVEKIRQGHNKAITALSKSSDGKFLFSADAEGHITTWEISSGTSSRKSPHTTMITGAQTSSNGDLFTVGWDDQLKITDGSGDTKSFKLPSQPCGLEVSDDLAIVACYKHVVVLSRGTPTENPIEFHSTCVAFCAEKSLVAVGGKDAKVHVYKLNGDGRLEELKKIEHSAEITAVSFSDDGEYLAVTDLARKVIPYSVSTDFSVTSPNSWTFHTSKVLTVAWSPDNQRLATGSIDTSVIIWDMKKPGEHPVIIKGAHPMSSVNVVRWLDETTVVSAGQDSNIKFWNVPL</sequence>
<dbReference type="WormBase" id="K08F9.2">
    <property type="protein sequence ID" value="CE11944"/>
    <property type="gene ID" value="WBGene00010685"/>
    <property type="gene designation" value="aipl-1"/>
</dbReference>
<dbReference type="GO" id="GO:0007015">
    <property type="term" value="P:actin filament organization"/>
    <property type="evidence" value="ECO:0000316"/>
    <property type="project" value="WormBase"/>
</dbReference>
<dbReference type="PANTHER" id="PTHR19856:SF0">
    <property type="entry name" value="WD REPEAT-CONTAINING PROTEIN 1"/>
    <property type="match status" value="1"/>
</dbReference>
<dbReference type="InterPro" id="IPR001680">
    <property type="entry name" value="WD40_rpt"/>
</dbReference>
<dbReference type="GO" id="GO:0051015">
    <property type="term" value="F:actin filament binding"/>
    <property type="evidence" value="ECO:0000318"/>
    <property type="project" value="GO_Central"/>
</dbReference>
<dbReference type="HOGENOM" id="CLU_015246_3_0_1"/>
<dbReference type="FunCoup" id="O17939">
    <property type="interactions" value="2737"/>
</dbReference>
<dbReference type="PANTHER" id="PTHR19856">
    <property type="entry name" value="WD-REPEATCONTAINING PROTEIN WDR1"/>
    <property type="match status" value="1"/>
</dbReference>
<protein>
    <submittedName>
        <fullName evidence="5">Anaphase-promoting complex subunit 4-like WD40 domain-containing protein</fullName>
    </submittedName>
</protein>
<keyword evidence="6" id="KW-1185">Reference proteome</keyword>
<proteinExistence type="evidence at protein level"/>
<dbReference type="PaxDb" id="6239-K08F9.2"/>
<dbReference type="InterPro" id="IPR020472">
    <property type="entry name" value="WD40_PAC1"/>
</dbReference>
<dbReference type="GO" id="GO:0040011">
    <property type="term" value="P:locomotion"/>
    <property type="evidence" value="ECO:0000318"/>
    <property type="project" value="GO_Central"/>
</dbReference>
<dbReference type="CTD" id="180022"/>
<dbReference type="Bgee" id="WBGene00010685">
    <property type="expression patterns" value="Expressed in germ line (C elegans) and 4 other cell types or tissues"/>
</dbReference>
<keyword evidence="1 4" id="KW-0853">WD repeat</keyword>
<dbReference type="RefSeq" id="NP_506733.1">
    <property type="nucleotide sequence ID" value="NM_074332.5"/>
</dbReference>
<evidence type="ECO:0000313" key="5">
    <source>
        <dbReference type="EMBL" id="CAB03187.1"/>
    </source>
</evidence>
<reference evidence="5 6" key="1">
    <citation type="journal article" date="1998" name="Science">
        <title>Genome sequence of the nematode C. elegans: a platform for investigating biology.</title>
        <authorList>
            <consortium name="The C. elegans sequencing consortium"/>
            <person name="Sulson J.E."/>
            <person name="Waterston R."/>
        </authorList>
    </citation>
    <scope>NUCLEOTIDE SEQUENCE [LARGE SCALE GENOMIC DNA]</scope>
    <source>
        <strain evidence="5 6">Bristol N2</strain>
    </source>
</reference>
<dbReference type="EMBL" id="BX284605">
    <property type="protein sequence ID" value="CAB03187.1"/>
    <property type="molecule type" value="Genomic_DNA"/>
</dbReference>
<dbReference type="GeneID" id="180022"/>